<keyword evidence="5" id="KW-1185">Reference proteome</keyword>
<evidence type="ECO:0000313" key="5">
    <source>
        <dbReference type="Proteomes" id="UP000242770"/>
    </source>
</evidence>
<feature type="region of interest" description="Disordered" evidence="1">
    <location>
        <begin position="118"/>
        <end position="191"/>
    </location>
</feature>
<evidence type="ECO:0000256" key="2">
    <source>
        <dbReference type="SAM" id="SignalP"/>
    </source>
</evidence>
<evidence type="ECO:0000256" key="1">
    <source>
        <dbReference type="SAM" id="MobiDB-lite"/>
    </source>
</evidence>
<gene>
    <name evidence="4" type="primary">SSCI17970.1</name>
    <name evidence="3" type="ORF">SPSC_04342</name>
</gene>
<evidence type="ECO:0000313" key="3">
    <source>
        <dbReference type="EMBL" id="CDR88515.1"/>
    </source>
</evidence>
<feature type="chain" id="PRO_5015038962" evidence="2">
    <location>
        <begin position="26"/>
        <end position="203"/>
    </location>
</feature>
<dbReference type="EMBL" id="LK056678">
    <property type="protein sequence ID" value="CDR88515.1"/>
    <property type="molecule type" value="Genomic_DNA"/>
</dbReference>
<name>A0A0F7RST9_9BASI</name>
<protein>
    <submittedName>
        <fullName evidence="4">Uncharacterized protein</fullName>
    </submittedName>
</protein>
<accession>A0A0F7RST9</accession>
<dbReference type="EMBL" id="CCFA01000929">
    <property type="protein sequence ID" value="CDR99295.1"/>
    <property type="molecule type" value="Genomic_DNA"/>
</dbReference>
<evidence type="ECO:0000313" key="4">
    <source>
        <dbReference type="EMBL" id="CDR99295.1"/>
    </source>
</evidence>
<feature type="compositionally biased region" description="Polar residues" evidence="1">
    <location>
        <begin position="177"/>
        <end position="191"/>
    </location>
</feature>
<reference evidence="4" key="3">
    <citation type="submission" date="2014-06" db="EMBL/GenBank/DDBJ databases">
        <authorList>
            <person name="Berkman J.Paul."/>
        </authorList>
    </citation>
    <scope>NUCLEOTIDE SEQUENCE [LARGE SCALE GENOMIC DNA]</scope>
</reference>
<feature type="compositionally biased region" description="Basic and acidic residues" evidence="1">
    <location>
        <begin position="165"/>
        <end position="174"/>
    </location>
</feature>
<dbReference type="AlphaFoldDB" id="A0A0F7RST9"/>
<proteinExistence type="predicted"/>
<keyword evidence="2" id="KW-0732">Signal</keyword>
<dbReference type="Proteomes" id="UP000242770">
    <property type="component" value="Unassembled WGS sequence"/>
</dbReference>
<sequence>MFSKLNPAIAVLVLGCAALLPLTLASTKPPLYTILVPCGESSDNKHAVVPDASGCQRISNIGAFTIAAFGTFDKGVRLGFSSTPDCAKTYAPPTEEMVELQQNQICRSFVVGADANGIVRGQDGPESGSKALQATKRDGMQKREEGEGEENLFKRASEVGGFFRKRSDEKETGEGHNPNTEPTQPNGANTAGVTLSYVMLVNA</sequence>
<reference evidence="3" key="2">
    <citation type="submission" date="2014-06" db="EMBL/GenBank/DDBJ databases">
        <authorList>
            <person name="Ju J."/>
            <person name="Zhang J."/>
        </authorList>
    </citation>
    <scope>NUCLEOTIDE SEQUENCE</scope>
    <source>
        <strain evidence="3">SscI8</strain>
    </source>
</reference>
<dbReference type="OrthoDB" id="2556695at2759"/>
<feature type="signal peptide" evidence="2">
    <location>
        <begin position="1"/>
        <end position="25"/>
    </location>
</feature>
<dbReference type="PROSITE" id="PS51257">
    <property type="entry name" value="PROKAR_LIPOPROTEIN"/>
    <property type="match status" value="1"/>
</dbReference>
<feature type="compositionally biased region" description="Basic and acidic residues" evidence="1">
    <location>
        <begin position="135"/>
        <end position="157"/>
    </location>
</feature>
<organism evidence="4 5">
    <name type="scientific">Sporisorium scitamineum</name>
    <dbReference type="NCBI Taxonomy" id="49012"/>
    <lineage>
        <taxon>Eukaryota</taxon>
        <taxon>Fungi</taxon>
        <taxon>Dikarya</taxon>
        <taxon>Basidiomycota</taxon>
        <taxon>Ustilaginomycotina</taxon>
        <taxon>Ustilaginomycetes</taxon>
        <taxon>Ustilaginales</taxon>
        <taxon>Ustilaginaceae</taxon>
        <taxon>Sporisorium</taxon>
    </lineage>
</organism>
<reference evidence="5" key="1">
    <citation type="submission" date="2014-06" db="EMBL/GenBank/DDBJ databases">
        <authorList>
            <person name="Berkman P.J."/>
        </authorList>
    </citation>
    <scope>NUCLEOTIDE SEQUENCE [LARGE SCALE GENOMIC DNA]</scope>
</reference>